<dbReference type="InterPro" id="IPR003591">
    <property type="entry name" value="Leu-rich_rpt_typical-subtyp"/>
</dbReference>
<reference evidence="3" key="1">
    <citation type="submission" date="2021-02" db="EMBL/GenBank/DDBJ databases">
        <authorList>
            <person name="Nowell W R."/>
        </authorList>
    </citation>
    <scope>NUCLEOTIDE SEQUENCE</scope>
</reference>
<dbReference type="Gene3D" id="3.80.10.10">
    <property type="entry name" value="Ribonuclease Inhibitor"/>
    <property type="match status" value="1"/>
</dbReference>
<dbReference type="EMBL" id="CAJOAX010026937">
    <property type="protein sequence ID" value="CAF4228943.1"/>
    <property type="molecule type" value="Genomic_DNA"/>
</dbReference>
<dbReference type="InterPro" id="IPR001611">
    <property type="entry name" value="Leu-rich_rpt"/>
</dbReference>
<evidence type="ECO:0000256" key="1">
    <source>
        <dbReference type="ARBA" id="ARBA00022614"/>
    </source>
</evidence>
<sequence>IQNLSSIYFENLNQLYELDLSYNQICHLNNNTFQYLHNLHILRLNNNPLNFIDSNVFINLTYLKEIHLQGVPLIQLIDPQNSHWIWNLASLHMNYLVNTKRNNLILKKKRTVVLLHLATQIKHVVY</sequence>
<accession>A0A820D7C6</accession>
<evidence type="ECO:0000256" key="2">
    <source>
        <dbReference type="ARBA" id="ARBA00022737"/>
    </source>
</evidence>
<organism evidence="3 4">
    <name type="scientific">Rotaria sordida</name>
    <dbReference type="NCBI Taxonomy" id="392033"/>
    <lineage>
        <taxon>Eukaryota</taxon>
        <taxon>Metazoa</taxon>
        <taxon>Spiralia</taxon>
        <taxon>Gnathifera</taxon>
        <taxon>Rotifera</taxon>
        <taxon>Eurotatoria</taxon>
        <taxon>Bdelloidea</taxon>
        <taxon>Philodinida</taxon>
        <taxon>Philodinidae</taxon>
        <taxon>Rotaria</taxon>
    </lineage>
</organism>
<evidence type="ECO:0000313" key="4">
    <source>
        <dbReference type="Proteomes" id="UP000663823"/>
    </source>
</evidence>
<keyword evidence="2" id="KW-0677">Repeat</keyword>
<feature type="non-terminal residue" evidence="3">
    <location>
        <position position="126"/>
    </location>
</feature>
<comment type="caution">
    <text evidence="3">The sequence shown here is derived from an EMBL/GenBank/DDBJ whole genome shotgun (WGS) entry which is preliminary data.</text>
</comment>
<gene>
    <name evidence="3" type="ORF">OTI717_LOCUS39664</name>
</gene>
<proteinExistence type="predicted"/>
<dbReference type="Pfam" id="PF13855">
    <property type="entry name" value="LRR_8"/>
    <property type="match status" value="1"/>
</dbReference>
<dbReference type="Proteomes" id="UP000663823">
    <property type="component" value="Unassembled WGS sequence"/>
</dbReference>
<evidence type="ECO:0000313" key="3">
    <source>
        <dbReference type="EMBL" id="CAF4228943.1"/>
    </source>
</evidence>
<name>A0A820D7C6_9BILA</name>
<protein>
    <submittedName>
        <fullName evidence="3">Uncharacterized protein</fullName>
    </submittedName>
</protein>
<keyword evidence="1" id="KW-0433">Leucine-rich repeat</keyword>
<dbReference type="PROSITE" id="PS51450">
    <property type="entry name" value="LRR"/>
    <property type="match status" value="1"/>
</dbReference>
<dbReference type="SMART" id="SM00369">
    <property type="entry name" value="LRR_TYP"/>
    <property type="match status" value="2"/>
</dbReference>
<dbReference type="InterPro" id="IPR032675">
    <property type="entry name" value="LRR_dom_sf"/>
</dbReference>
<dbReference type="AlphaFoldDB" id="A0A820D7C6"/>
<dbReference type="SUPFAM" id="SSF52058">
    <property type="entry name" value="L domain-like"/>
    <property type="match status" value="1"/>
</dbReference>